<feature type="transmembrane region" description="Helical" evidence="12">
    <location>
        <begin position="1114"/>
        <end position="1132"/>
    </location>
</feature>
<evidence type="ECO:0000256" key="7">
    <source>
        <dbReference type="ARBA" id="ARBA00022840"/>
    </source>
</evidence>
<keyword evidence="5" id="KW-0677">Repeat</keyword>
<keyword evidence="8 12" id="KW-1133">Transmembrane helix</keyword>
<feature type="transmembrane region" description="Helical" evidence="12">
    <location>
        <begin position="1243"/>
        <end position="1264"/>
    </location>
</feature>
<dbReference type="GO" id="GO:0016887">
    <property type="term" value="F:ATP hydrolysis activity"/>
    <property type="evidence" value="ECO:0007669"/>
    <property type="project" value="InterPro"/>
</dbReference>
<reference evidence="14" key="1">
    <citation type="submission" date="2022-10" db="EMBL/GenBank/DDBJ databases">
        <authorList>
            <person name="Chen Y."/>
            <person name="Dougan E. K."/>
            <person name="Chan C."/>
            <person name="Rhodes N."/>
            <person name="Thang M."/>
        </authorList>
    </citation>
    <scope>NUCLEOTIDE SEQUENCE</scope>
</reference>
<dbReference type="GO" id="GO:0005524">
    <property type="term" value="F:ATP binding"/>
    <property type="evidence" value="ECO:0007669"/>
    <property type="project" value="UniProtKB-KW"/>
</dbReference>
<reference evidence="15 16" key="2">
    <citation type="submission" date="2024-05" db="EMBL/GenBank/DDBJ databases">
        <authorList>
            <person name="Chen Y."/>
            <person name="Shah S."/>
            <person name="Dougan E. K."/>
            <person name="Thang M."/>
            <person name="Chan C."/>
        </authorList>
    </citation>
    <scope>NUCLEOTIDE SEQUENCE [LARGE SCALE GENOMIC DNA]</scope>
</reference>
<organism evidence="14">
    <name type="scientific">Cladocopium goreaui</name>
    <dbReference type="NCBI Taxonomy" id="2562237"/>
    <lineage>
        <taxon>Eukaryota</taxon>
        <taxon>Sar</taxon>
        <taxon>Alveolata</taxon>
        <taxon>Dinophyceae</taxon>
        <taxon>Suessiales</taxon>
        <taxon>Symbiodiniaceae</taxon>
        <taxon>Cladocopium</taxon>
    </lineage>
</organism>
<comment type="similarity">
    <text evidence="10">Belongs to the ABC transporter superfamily. Macrolide exporter (TC 3.A.1.122) family.</text>
</comment>
<evidence type="ECO:0000313" key="16">
    <source>
        <dbReference type="Proteomes" id="UP001152797"/>
    </source>
</evidence>
<keyword evidence="9 12" id="KW-0472">Membrane</keyword>
<dbReference type="InterPro" id="IPR008930">
    <property type="entry name" value="Terpenoid_cyclase/PrenylTrfase"/>
</dbReference>
<dbReference type="PANTHER" id="PTHR43738:SF2">
    <property type="entry name" value="ABC TRANSPORTER PERMEASE"/>
    <property type="match status" value="1"/>
</dbReference>
<keyword evidence="15" id="KW-0449">Lipoprotein</keyword>
<feature type="transmembrane region" description="Helical" evidence="12">
    <location>
        <begin position="1588"/>
        <end position="1610"/>
    </location>
</feature>
<dbReference type="EMBL" id="CAMXCT030000001">
    <property type="protein sequence ID" value="CAL4759449.1"/>
    <property type="molecule type" value="Genomic_DNA"/>
</dbReference>
<dbReference type="EMBL" id="CAMXCT020000001">
    <property type="protein sequence ID" value="CAL1125512.1"/>
    <property type="molecule type" value="Genomic_DNA"/>
</dbReference>
<dbReference type="CDD" id="cd00688">
    <property type="entry name" value="ISOPREN_C2_like"/>
    <property type="match status" value="1"/>
</dbReference>
<gene>
    <name evidence="14" type="ORF">C1SCF055_LOCUS727</name>
</gene>
<dbReference type="PROSITE" id="PS00211">
    <property type="entry name" value="ABC_TRANSPORTER_1"/>
    <property type="match status" value="1"/>
</dbReference>
<dbReference type="InterPro" id="IPR003593">
    <property type="entry name" value="AAA+_ATPase"/>
</dbReference>
<protein>
    <submittedName>
        <fullName evidence="15">Lipoprotein-releasing system ATP-binding protein LolD 1</fullName>
    </submittedName>
</protein>
<keyword evidence="4 12" id="KW-0812">Transmembrane</keyword>
<dbReference type="InterPro" id="IPR017871">
    <property type="entry name" value="ABC_transporter-like_CS"/>
</dbReference>
<dbReference type="CDD" id="cd03255">
    <property type="entry name" value="ABC_MJ0796_LolCDE_FtsE"/>
    <property type="match status" value="1"/>
</dbReference>
<evidence type="ECO:0000256" key="4">
    <source>
        <dbReference type="ARBA" id="ARBA00022692"/>
    </source>
</evidence>
<evidence type="ECO:0000259" key="13">
    <source>
        <dbReference type="PROSITE" id="PS50893"/>
    </source>
</evidence>
<dbReference type="SUPFAM" id="SSF52540">
    <property type="entry name" value="P-loop containing nucleoside triphosphate hydrolases"/>
    <property type="match status" value="1"/>
</dbReference>
<dbReference type="GO" id="GO:0005886">
    <property type="term" value="C:plasma membrane"/>
    <property type="evidence" value="ECO:0007669"/>
    <property type="project" value="UniProtKB-SubCell"/>
</dbReference>
<feature type="region of interest" description="Disordered" evidence="11">
    <location>
        <begin position="605"/>
        <end position="625"/>
    </location>
</feature>
<dbReference type="Pfam" id="PF00432">
    <property type="entry name" value="Prenyltrans"/>
    <property type="match status" value="2"/>
</dbReference>
<feature type="transmembrane region" description="Helical" evidence="12">
    <location>
        <begin position="1065"/>
        <end position="1094"/>
    </location>
</feature>
<dbReference type="InterPro" id="IPR001330">
    <property type="entry name" value="Prenyltrans"/>
</dbReference>
<evidence type="ECO:0000256" key="6">
    <source>
        <dbReference type="ARBA" id="ARBA00022741"/>
    </source>
</evidence>
<comment type="caution">
    <text evidence="14">The sequence shown here is derived from an EMBL/GenBank/DDBJ whole genome shotgun (WGS) entry which is preliminary data.</text>
</comment>
<feature type="transmembrane region" description="Helical" evidence="12">
    <location>
        <begin position="1189"/>
        <end position="1207"/>
    </location>
</feature>
<name>A0A9P1BEX9_9DINO</name>
<dbReference type="OrthoDB" id="6500128at2759"/>
<evidence type="ECO:0000256" key="3">
    <source>
        <dbReference type="ARBA" id="ARBA00022475"/>
    </source>
</evidence>
<dbReference type="Gene3D" id="3.40.50.300">
    <property type="entry name" value="P-loop containing nucleotide triphosphate hydrolases"/>
    <property type="match status" value="1"/>
</dbReference>
<dbReference type="Gene3D" id="1.50.10.20">
    <property type="match status" value="2"/>
</dbReference>
<dbReference type="InterPro" id="IPR003838">
    <property type="entry name" value="ABC3_permease_C"/>
</dbReference>
<feature type="transmembrane region" description="Helical" evidence="12">
    <location>
        <begin position="1508"/>
        <end position="1529"/>
    </location>
</feature>
<proteinExistence type="inferred from homology"/>
<evidence type="ECO:0000256" key="11">
    <source>
        <dbReference type="SAM" id="MobiDB-lite"/>
    </source>
</evidence>
<dbReference type="PANTHER" id="PTHR43738">
    <property type="entry name" value="ABC TRANSPORTER, MEMBRANE PROTEIN"/>
    <property type="match status" value="1"/>
</dbReference>
<evidence type="ECO:0000256" key="8">
    <source>
        <dbReference type="ARBA" id="ARBA00022989"/>
    </source>
</evidence>
<feature type="transmembrane region" description="Helical" evidence="12">
    <location>
        <begin position="1012"/>
        <end position="1033"/>
    </location>
</feature>
<feature type="transmembrane region" description="Helical" evidence="12">
    <location>
        <begin position="1550"/>
        <end position="1576"/>
    </location>
</feature>
<evidence type="ECO:0000256" key="9">
    <source>
        <dbReference type="ARBA" id="ARBA00023136"/>
    </source>
</evidence>
<dbReference type="InterPro" id="IPR027417">
    <property type="entry name" value="P-loop_NTPase"/>
</dbReference>
<dbReference type="EMBL" id="CAMXCT010000001">
    <property type="protein sequence ID" value="CAI3972137.1"/>
    <property type="molecule type" value="Genomic_DNA"/>
</dbReference>
<keyword evidence="2" id="KW-0813">Transport</keyword>
<dbReference type="InterPro" id="IPR003439">
    <property type="entry name" value="ABC_transporter-like_ATP-bd"/>
</dbReference>
<evidence type="ECO:0000313" key="14">
    <source>
        <dbReference type="EMBL" id="CAI3972137.1"/>
    </source>
</evidence>
<keyword evidence="16" id="KW-1185">Reference proteome</keyword>
<evidence type="ECO:0000256" key="12">
    <source>
        <dbReference type="SAM" id="Phobius"/>
    </source>
</evidence>
<comment type="subcellular location">
    <subcellularLocation>
        <location evidence="1">Cell inner membrane</location>
        <topology evidence="1">Multi-pass membrane protein</topology>
    </subcellularLocation>
</comment>
<dbReference type="Proteomes" id="UP001152797">
    <property type="component" value="Unassembled WGS sequence"/>
</dbReference>
<evidence type="ECO:0000256" key="1">
    <source>
        <dbReference type="ARBA" id="ARBA00004429"/>
    </source>
</evidence>
<keyword evidence="6" id="KW-0547">Nucleotide-binding</keyword>
<keyword evidence="7 15" id="KW-0067">ATP-binding</keyword>
<dbReference type="InterPro" id="IPR017911">
    <property type="entry name" value="MacB-like_ATP-bd"/>
</dbReference>
<sequence length="1625" mass="174850">MTPYLEQLTARLLTGMAEVDPAVRERHAGYLLAAQRDDGGFAGREGESDPYYTTFALRALAILGELNDSVAARAGEFFERQLSTRTSVVDFLSLIYGRAILLNFAGIDPMANTAPDWRQAVAGELEKLRRDDGGYAKTEEGAAGSLYHSMLVVICQQLIEVSPVEPERLKQFALARQREDGGFVEMAPMKRSGTNPTAAAVALLMILGADDEELRQTTGKFLQGMQTAEGGFCANTRIAVADLLSTFTGLLTLSDLGATEGVDLQAANAYAQSLACESGGFRGGMWDDGHDVEYTFYGLGVLALTTEGENLAVLGPSGSGKSTLLQIVGTLDRPTSGRVTLNKQDVFTLDEPALAKFRNEEIGFVFQDHHLLPQCSALENVLLPTLAGQGTRGEEIDRAKSLLERVGLAERMEHLPGELSGGERQRVAIARSVIRRPALLLADEPTGNLDRETAASVSRLLLELQEQESMMLIVVTHSMELADMLARRMRLDNGLILRSLAFHWRIQLAVALGVVAGTAVLTGALLVGDSVRGSLRRLTLERLGNIDEALVVDRFFRTELADEVANTPAASEHFQSVLPVVLLRGTVENTETSARANSVTVLGADERLSEAGSGGPSKTPGPDEIVLNQPLAEELGAKAGDEVILRIGETQDVPADSPWGQKTETVRNLRLTVSEVIPADGLGRFGLRPSQQLPLNAYVAPATLQRSLEQSDRVNALFVVGDDSQQAPRLEVEEELQAQLDPTLDDFGLVLRQTDRGYYQLTSNRMLLSNAVQSEALKAFEELGASPVFTYLANTLADGEREIPYSTITAMNFPSEPPLGPLLSPEGEAVQTPADDEIVLNTWAAERLNASVGDTIRIDYFEPESTHGEPAETSTELTLSGIIALEGPAVDPALTPEVKGVTDQESIADWDPPFPFQQSRIEQEDEDYWDTYRGTPKAFVSLATGQRLWGSRFGNATSIQIPPPDGNEAEPDEVISELREKLQLDPAAMGFVFLPVKRQGLAASSGTTPFDVLFLSFSFFIIAAAVMLVALLFRLGMEQRAREVGIEVTVGLPPKQVARMMVAEGAIVTLVASLVGIVVGVAYAWLMIAGLRTWWVEAVSTPFLQLYITPKSLLIGYFSGVVISVLTIAWTMRRLRKVSASRLLAGMATEETKLKTGAGRWAARIAIVSAVAAIAVGLLASFLGGEAQIGAFFGSGALALVAMLSWVRTSFTSRQTASLVTPGRSAVLRLAVRNAARNPGRTTLTIALVASTTFLIVAISAFHIDPTAEQPSRDSGNGGFALVAESDQPIYQDLGSEDGRFDLGVADESLFDTTQIISFPVRAGEDASCLNLYQPRQPRVLGVTANMIEHGGFKFAATAAETDEEQANPWLLLDKQLPAGPDGQPVVPVMIDMNTAMYSLHLWNGVGETYEIDDGHGGMITLQVVGLFSNSLFQGDLLIGEKAFRKLFPDVSGRRFFLIACEPGQMEEVEQTLEAALGDYGFDSQSTAARLAGFLAVQNTYLSTFQSLGGLGLLLGTFGLATVQLRNVFERRGELALMRAAGFRRQRLAAIVLLENAVLLVGGLIIGCAAALVAVLPHLFGDGASIPWVSLAWTLGLVLAVGMLAGLFAVRATLRTPLLPALRAH</sequence>
<evidence type="ECO:0000256" key="10">
    <source>
        <dbReference type="ARBA" id="ARBA00038388"/>
    </source>
</evidence>
<feature type="transmembrane region" description="Helical" evidence="12">
    <location>
        <begin position="1161"/>
        <end position="1183"/>
    </location>
</feature>
<evidence type="ECO:0000256" key="2">
    <source>
        <dbReference type="ARBA" id="ARBA00022448"/>
    </source>
</evidence>
<evidence type="ECO:0000313" key="15">
    <source>
        <dbReference type="EMBL" id="CAL4759449.1"/>
    </source>
</evidence>
<evidence type="ECO:0000256" key="5">
    <source>
        <dbReference type="ARBA" id="ARBA00022737"/>
    </source>
</evidence>
<dbReference type="Pfam" id="PF00005">
    <property type="entry name" value="ABC_tran"/>
    <property type="match status" value="1"/>
</dbReference>
<dbReference type="PROSITE" id="PS50893">
    <property type="entry name" value="ABC_TRANSPORTER_2"/>
    <property type="match status" value="1"/>
</dbReference>
<dbReference type="Pfam" id="PF02687">
    <property type="entry name" value="FtsX"/>
    <property type="match status" value="2"/>
</dbReference>
<dbReference type="InterPro" id="IPR051125">
    <property type="entry name" value="ABC-4/HrtB_transporter"/>
</dbReference>
<dbReference type="SMART" id="SM00382">
    <property type="entry name" value="AAA"/>
    <property type="match status" value="1"/>
</dbReference>
<accession>A0A9P1BEX9</accession>
<feature type="domain" description="ABC transporter" evidence="13">
    <location>
        <begin position="264"/>
        <end position="518"/>
    </location>
</feature>
<keyword evidence="3" id="KW-1003">Cell membrane</keyword>
<dbReference type="SUPFAM" id="SSF48239">
    <property type="entry name" value="Terpenoid cyclases/Protein prenyltransferases"/>
    <property type="match status" value="1"/>
</dbReference>